<comment type="subcellular location">
    <subcellularLocation>
        <location evidence="1 7">Cell outer membrane</location>
        <topology evidence="1 7">Multi-pass membrane protein</topology>
    </subcellularLocation>
</comment>
<sequence>MKKKMLYAVKHRMRKLQLTMRFTILFVFLFCLQLSAKVYSQKEITVKTDKKEVRLIRVFEMIENQSKYRFFYSNKEVPVNAPVQIKANGNVAIEDLLQSSLEKFGLNFNILPNDVIIIAPNNGKIVPIKIKGIIKDSKGVTLPGVSVKIKNVNKGTLTDQNGIFEIDAPEDAVLVFSFVGFQTQEIPVSGKSVLEVTLLDENKSLNEVVVVGYGTQKKSSTTAAISTVKGADIVNNPVANVTNSIAGRVPGISAVQGTGEPGADGATIRVRGIGTTQTGANASALTIVDGIPRAFSQINPNEIESITVLKDAAAVAPYGLAGANGVILITTKRGKEGKMSLSYNGWYGFQRPARFPDYLNAYDYATAYNQADKNAGLPEAYSADQLQKYKDHSDPDHYPDHDWIREVINFNAPMTSHNLTLSGGSDKVRFFTSIGYLYQEGSVNVINYSRYNLASNVDVNATKTTTVSLDVKASYEITKNPGATSGAGIYTSVTKNSPLLPNQLSFSNGLPGNTLLPSIYDSGYDKKDNNILFTQLSIEQKLPFIKGLAIKGVIAYDKGYIFDKNFQTPYTYYSLNASNQFIPVKAGLAAPSLSESFNQAVNTTLQGYITYQRTFGKNDINLLAVAEKRSGNNNLFGASRMNYQVDLDELSLGSSAKNDYDNSGSSNSSKQIGYVYRASYNYDQKYFAEFSGRYDGHYYFAPGKRFAFFPALSLGWRLSQESFIRDNYSWIDNLKLRGSIGKSGNLAGSAFQYLSSYGVNSSYVFGGTSYTQVQGAFERAQSNPDITWETSKKLDIGLEGLLFKGQLGFEFDVFKERRSDMLVPPTATVPLEYGIGLSQVNGGIMDNQGLDFSINHSHNFANGLSYNVGFNFSYAKNKLVQTFESGATYNNPNRRLTGRPLGTQFGFQAIGFFQSQDEINSSATQFGKLIPGDIKYKDQNGDGKIDDNDQVPIGKPIVPQIVYGLTGGIAWKGVDISMLWQGAAEGSYLLIDEAGAAFFNGAKIFKEQMNTWSPSNPNARYPILLPSPNTNSSQPSSLYISSGSYLRLKTAQIGYTFPLLLTGKIGIKSLRVFVSGQNLLTFSADNFIDPELGASGSTRSRYYFQQKVYSMGVNVNF</sequence>
<dbReference type="Gene3D" id="2.60.40.1120">
    <property type="entry name" value="Carboxypeptidase-like, regulatory domain"/>
    <property type="match status" value="1"/>
</dbReference>
<dbReference type="SUPFAM" id="SSF49464">
    <property type="entry name" value="Carboxypeptidase regulatory domain-like"/>
    <property type="match status" value="1"/>
</dbReference>
<evidence type="ECO:0000313" key="10">
    <source>
        <dbReference type="Proteomes" id="UP001324380"/>
    </source>
</evidence>
<evidence type="ECO:0000259" key="8">
    <source>
        <dbReference type="Pfam" id="PF07715"/>
    </source>
</evidence>
<dbReference type="NCBIfam" id="TIGR04057">
    <property type="entry name" value="SusC_RagA_signa"/>
    <property type="match status" value="1"/>
</dbReference>
<protein>
    <submittedName>
        <fullName evidence="9">TonB-dependent receptor</fullName>
    </submittedName>
</protein>
<evidence type="ECO:0000256" key="5">
    <source>
        <dbReference type="ARBA" id="ARBA00023136"/>
    </source>
</evidence>
<evidence type="ECO:0000256" key="4">
    <source>
        <dbReference type="ARBA" id="ARBA00022692"/>
    </source>
</evidence>
<dbReference type="InterPro" id="IPR023996">
    <property type="entry name" value="TonB-dep_OMP_SusC/RagA"/>
</dbReference>
<dbReference type="NCBIfam" id="TIGR04056">
    <property type="entry name" value="OMP_RagA_SusC"/>
    <property type="match status" value="1"/>
</dbReference>
<gene>
    <name evidence="9" type="ORF">SNE25_25660</name>
</gene>
<dbReference type="Gene3D" id="2.40.170.20">
    <property type="entry name" value="TonB-dependent receptor, beta-barrel domain"/>
    <property type="match status" value="1"/>
</dbReference>
<dbReference type="PROSITE" id="PS52016">
    <property type="entry name" value="TONB_DEPENDENT_REC_3"/>
    <property type="match status" value="1"/>
</dbReference>
<evidence type="ECO:0000256" key="2">
    <source>
        <dbReference type="ARBA" id="ARBA00022448"/>
    </source>
</evidence>
<name>A0ABZ0THN8_9SPHI</name>
<keyword evidence="10" id="KW-1185">Reference proteome</keyword>
<proteinExistence type="inferred from homology"/>
<evidence type="ECO:0000256" key="6">
    <source>
        <dbReference type="ARBA" id="ARBA00023237"/>
    </source>
</evidence>
<dbReference type="InterPro" id="IPR037066">
    <property type="entry name" value="Plug_dom_sf"/>
</dbReference>
<dbReference type="InterPro" id="IPR036942">
    <property type="entry name" value="Beta-barrel_TonB_sf"/>
</dbReference>
<keyword evidence="9" id="KW-0675">Receptor</keyword>
<keyword evidence="6 7" id="KW-0998">Cell outer membrane</keyword>
<accession>A0ABZ0THN8</accession>
<dbReference type="InterPro" id="IPR008969">
    <property type="entry name" value="CarboxyPept-like_regulatory"/>
</dbReference>
<dbReference type="InterPro" id="IPR023997">
    <property type="entry name" value="TonB-dep_OMP_SusC/RagA_CS"/>
</dbReference>
<keyword evidence="2 7" id="KW-0813">Transport</keyword>
<evidence type="ECO:0000256" key="7">
    <source>
        <dbReference type="PROSITE-ProRule" id="PRU01360"/>
    </source>
</evidence>
<organism evidence="9 10">
    <name type="scientific">Mucilaginibacter sabulilitoris</name>
    <dbReference type="NCBI Taxonomy" id="1173583"/>
    <lineage>
        <taxon>Bacteria</taxon>
        <taxon>Pseudomonadati</taxon>
        <taxon>Bacteroidota</taxon>
        <taxon>Sphingobacteriia</taxon>
        <taxon>Sphingobacteriales</taxon>
        <taxon>Sphingobacteriaceae</taxon>
        <taxon>Mucilaginibacter</taxon>
    </lineage>
</organism>
<dbReference type="RefSeq" id="WP_321561875.1">
    <property type="nucleotide sequence ID" value="NZ_CP139558.1"/>
</dbReference>
<dbReference type="InterPro" id="IPR039426">
    <property type="entry name" value="TonB-dep_rcpt-like"/>
</dbReference>
<dbReference type="Gene3D" id="2.170.130.10">
    <property type="entry name" value="TonB-dependent receptor, plug domain"/>
    <property type="match status" value="1"/>
</dbReference>
<keyword evidence="4 7" id="KW-0812">Transmembrane</keyword>
<comment type="similarity">
    <text evidence="7">Belongs to the TonB-dependent receptor family.</text>
</comment>
<evidence type="ECO:0000256" key="3">
    <source>
        <dbReference type="ARBA" id="ARBA00022452"/>
    </source>
</evidence>
<dbReference type="EMBL" id="CP139558">
    <property type="protein sequence ID" value="WPU92715.1"/>
    <property type="molecule type" value="Genomic_DNA"/>
</dbReference>
<evidence type="ECO:0000313" key="9">
    <source>
        <dbReference type="EMBL" id="WPU92715.1"/>
    </source>
</evidence>
<keyword evidence="3 7" id="KW-1134">Transmembrane beta strand</keyword>
<dbReference type="Pfam" id="PF07715">
    <property type="entry name" value="Plug"/>
    <property type="match status" value="1"/>
</dbReference>
<reference evidence="9 10" key="1">
    <citation type="submission" date="2023-11" db="EMBL/GenBank/DDBJ databases">
        <title>Analysis of the Genomes of Mucilaginibacter gossypii cycad 4 and M. sabulilitoris SNA2: microbes with the potential for plant growth promotion.</title>
        <authorList>
            <person name="Hirsch A.M."/>
            <person name="Humm E."/>
            <person name="Rubbi M."/>
            <person name="Del Vecchio G."/>
            <person name="Ha S.M."/>
            <person name="Pellegrini M."/>
            <person name="Gunsalus R.P."/>
        </authorList>
    </citation>
    <scope>NUCLEOTIDE SEQUENCE [LARGE SCALE GENOMIC DNA]</scope>
    <source>
        <strain evidence="9 10">SNA2</strain>
    </source>
</reference>
<dbReference type="Pfam" id="PF13715">
    <property type="entry name" value="CarbopepD_reg_2"/>
    <property type="match status" value="1"/>
</dbReference>
<feature type="domain" description="TonB-dependent receptor plug" evidence="8">
    <location>
        <begin position="218"/>
        <end position="326"/>
    </location>
</feature>
<evidence type="ECO:0000256" key="1">
    <source>
        <dbReference type="ARBA" id="ARBA00004571"/>
    </source>
</evidence>
<dbReference type="InterPro" id="IPR012910">
    <property type="entry name" value="Plug_dom"/>
</dbReference>
<dbReference type="Proteomes" id="UP001324380">
    <property type="component" value="Chromosome"/>
</dbReference>
<keyword evidence="5 7" id="KW-0472">Membrane</keyword>
<dbReference type="SUPFAM" id="SSF56935">
    <property type="entry name" value="Porins"/>
    <property type="match status" value="1"/>
</dbReference>